<dbReference type="Proteomes" id="UP001174694">
    <property type="component" value="Unassembled WGS sequence"/>
</dbReference>
<accession>A0AA38RR73</accession>
<name>A0AA38RR73_9PEZI</name>
<dbReference type="EMBL" id="JANBVO010000034">
    <property type="protein sequence ID" value="KAJ9137452.1"/>
    <property type="molecule type" value="Genomic_DNA"/>
</dbReference>
<feature type="compositionally biased region" description="Basic and acidic residues" evidence="1">
    <location>
        <begin position="45"/>
        <end position="54"/>
    </location>
</feature>
<reference evidence="2" key="1">
    <citation type="submission" date="2022-07" db="EMBL/GenBank/DDBJ databases">
        <title>Fungi with potential for degradation of polypropylene.</title>
        <authorList>
            <person name="Gostincar C."/>
        </authorList>
    </citation>
    <scope>NUCLEOTIDE SEQUENCE</scope>
    <source>
        <strain evidence="2">EXF-13308</strain>
    </source>
</reference>
<protein>
    <submittedName>
        <fullName evidence="2">Uncharacterized protein</fullName>
    </submittedName>
</protein>
<proteinExistence type="predicted"/>
<dbReference type="PANTHER" id="PTHR40462:SF1">
    <property type="entry name" value="EXPRESSED PROTEIN"/>
    <property type="match status" value="1"/>
</dbReference>
<evidence type="ECO:0000313" key="2">
    <source>
        <dbReference type="EMBL" id="KAJ9137452.1"/>
    </source>
</evidence>
<evidence type="ECO:0000313" key="3">
    <source>
        <dbReference type="Proteomes" id="UP001174694"/>
    </source>
</evidence>
<sequence length="108" mass="11869">MDFVKGLAGEQDGNESRQQQRPPGEEQETSGGFMDKLNSVAGGGRESEKKEDALDKGVDWVQEHVLGQGDQSNESALEQAKDEQISDFVRGQYKKATGSDIPVKDKER</sequence>
<comment type="caution">
    <text evidence="2">The sequence shown here is derived from an EMBL/GenBank/DDBJ whole genome shotgun (WGS) entry which is preliminary data.</text>
</comment>
<feature type="region of interest" description="Disordered" evidence="1">
    <location>
        <begin position="1"/>
        <end position="54"/>
    </location>
</feature>
<dbReference type="AlphaFoldDB" id="A0AA38RR73"/>
<dbReference type="PANTHER" id="PTHR40462">
    <property type="entry name" value="CHROMOSOME 1, WHOLE GENOME SHOTGUN SEQUENCE"/>
    <property type="match status" value="1"/>
</dbReference>
<keyword evidence="3" id="KW-1185">Reference proteome</keyword>
<organism evidence="2 3">
    <name type="scientific">Pleurostoma richardsiae</name>
    <dbReference type="NCBI Taxonomy" id="41990"/>
    <lineage>
        <taxon>Eukaryota</taxon>
        <taxon>Fungi</taxon>
        <taxon>Dikarya</taxon>
        <taxon>Ascomycota</taxon>
        <taxon>Pezizomycotina</taxon>
        <taxon>Sordariomycetes</taxon>
        <taxon>Sordariomycetidae</taxon>
        <taxon>Calosphaeriales</taxon>
        <taxon>Pleurostomataceae</taxon>
        <taxon>Pleurostoma</taxon>
    </lineage>
</organism>
<gene>
    <name evidence="2" type="ORF">NKR23_g9160</name>
</gene>
<feature type="region of interest" description="Disordered" evidence="1">
    <location>
        <begin position="66"/>
        <end position="108"/>
    </location>
</feature>
<evidence type="ECO:0000256" key="1">
    <source>
        <dbReference type="SAM" id="MobiDB-lite"/>
    </source>
</evidence>